<dbReference type="InterPro" id="IPR036390">
    <property type="entry name" value="WH_DNA-bd_sf"/>
</dbReference>
<comment type="caution">
    <text evidence="2">The sequence shown here is derived from an EMBL/GenBank/DDBJ whole genome shotgun (WGS) entry which is preliminary data.</text>
</comment>
<dbReference type="EMBL" id="JABACI010000002">
    <property type="protein sequence ID" value="NLP84194.1"/>
    <property type="molecule type" value="Genomic_DNA"/>
</dbReference>
<dbReference type="Pfam" id="PF12802">
    <property type="entry name" value="MarR_2"/>
    <property type="match status" value="1"/>
</dbReference>
<dbReference type="Proteomes" id="UP001429745">
    <property type="component" value="Unassembled WGS sequence"/>
</dbReference>
<gene>
    <name evidence="2" type="ORF">HF576_10050</name>
</gene>
<accession>A0ABX1KAY6</accession>
<proteinExistence type="predicted"/>
<protein>
    <submittedName>
        <fullName evidence="2">Winged helix-turn-helix transcriptional regulator</fullName>
    </submittedName>
</protein>
<evidence type="ECO:0000313" key="2">
    <source>
        <dbReference type="EMBL" id="NLP84194.1"/>
    </source>
</evidence>
<dbReference type="InterPro" id="IPR000835">
    <property type="entry name" value="HTH_MarR-typ"/>
</dbReference>
<dbReference type="Gene3D" id="1.10.10.10">
    <property type="entry name" value="Winged helix-like DNA-binding domain superfamily/Winged helix DNA-binding domain"/>
    <property type="match status" value="1"/>
</dbReference>
<dbReference type="InterPro" id="IPR036388">
    <property type="entry name" value="WH-like_DNA-bd_sf"/>
</dbReference>
<dbReference type="PANTHER" id="PTHR33164">
    <property type="entry name" value="TRANSCRIPTIONAL REGULATOR, MARR FAMILY"/>
    <property type="match status" value="1"/>
</dbReference>
<organism evidence="2 3">
    <name type="scientific">Microbacterium salsuginis</name>
    <dbReference type="NCBI Taxonomy" id="2722803"/>
    <lineage>
        <taxon>Bacteria</taxon>
        <taxon>Bacillati</taxon>
        <taxon>Actinomycetota</taxon>
        <taxon>Actinomycetes</taxon>
        <taxon>Micrococcales</taxon>
        <taxon>Microbacteriaceae</taxon>
        <taxon>Microbacterium</taxon>
    </lineage>
</organism>
<keyword evidence="3" id="KW-1185">Reference proteome</keyword>
<dbReference type="InterPro" id="IPR039422">
    <property type="entry name" value="MarR/SlyA-like"/>
</dbReference>
<feature type="domain" description="HTH marR-type" evidence="1">
    <location>
        <begin position="2"/>
        <end position="141"/>
    </location>
</feature>
<dbReference type="PROSITE" id="PS50995">
    <property type="entry name" value="HTH_MARR_2"/>
    <property type="match status" value="1"/>
</dbReference>
<dbReference type="RefSeq" id="WP_168912651.1">
    <property type="nucleotide sequence ID" value="NZ_JABACI010000002.1"/>
</dbReference>
<name>A0ABX1KAY6_9MICO</name>
<dbReference type="SMART" id="SM00347">
    <property type="entry name" value="HTH_MARR"/>
    <property type="match status" value="1"/>
</dbReference>
<dbReference type="PANTHER" id="PTHR33164:SF43">
    <property type="entry name" value="HTH-TYPE TRANSCRIPTIONAL REPRESSOR YETL"/>
    <property type="match status" value="1"/>
</dbReference>
<sequence>MTRGLSFILHVLTARLDRAADRMLQAEHGVSYNRFLALTMVGELDVSTQRALADALGVTEPSVSRMVGVLAADGLLDVQRSAAGERGRRLSLTEAGSTLVASVQSRLEERFAELVKASGVGLDEYAEQTARLLGTLEQVQAREESTT</sequence>
<evidence type="ECO:0000313" key="3">
    <source>
        <dbReference type="Proteomes" id="UP001429745"/>
    </source>
</evidence>
<reference evidence="2 3" key="1">
    <citation type="submission" date="2020-04" db="EMBL/GenBank/DDBJ databases">
        <title>CFH 90308 Microbacterium sp.</title>
        <authorList>
            <person name="Nie G."/>
            <person name="Ming H."/>
            <person name="Xia T."/>
        </authorList>
    </citation>
    <scope>NUCLEOTIDE SEQUENCE [LARGE SCALE GENOMIC DNA]</scope>
    <source>
        <strain evidence="2 3">CFH 90308</strain>
    </source>
</reference>
<dbReference type="SUPFAM" id="SSF46785">
    <property type="entry name" value="Winged helix' DNA-binding domain"/>
    <property type="match status" value="1"/>
</dbReference>
<evidence type="ECO:0000259" key="1">
    <source>
        <dbReference type="PROSITE" id="PS50995"/>
    </source>
</evidence>